<evidence type="ECO:0000313" key="2">
    <source>
        <dbReference type="EMBL" id="KAF7699142.1"/>
    </source>
</evidence>
<accession>A0A8T0B2B5</accession>
<evidence type="ECO:0000313" key="3">
    <source>
        <dbReference type="Proteomes" id="UP000606274"/>
    </source>
</evidence>
<dbReference type="Proteomes" id="UP000606274">
    <property type="component" value="Unassembled WGS sequence"/>
</dbReference>
<keyword evidence="1" id="KW-0175">Coiled coil</keyword>
<gene>
    <name evidence="2" type="ORF">HF521_003884</name>
</gene>
<dbReference type="Gene3D" id="3.30.70.1820">
    <property type="entry name" value="L1 transposable element, RRM domain"/>
    <property type="match status" value="1"/>
</dbReference>
<feature type="coiled-coil region" evidence="1">
    <location>
        <begin position="12"/>
        <end position="39"/>
    </location>
</feature>
<dbReference type="AlphaFoldDB" id="A0A8T0B2B5"/>
<evidence type="ECO:0000256" key="1">
    <source>
        <dbReference type="SAM" id="Coils"/>
    </source>
</evidence>
<protein>
    <submittedName>
        <fullName evidence="2">Uncharacterized protein</fullName>
    </submittedName>
</protein>
<organism evidence="2 3">
    <name type="scientific">Silurus meridionalis</name>
    <name type="common">Southern catfish</name>
    <name type="synonym">Silurus soldatovi meridionalis</name>
    <dbReference type="NCBI Taxonomy" id="175797"/>
    <lineage>
        <taxon>Eukaryota</taxon>
        <taxon>Metazoa</taxon>
        <taxon>Chordata</taxon>
        <taxon>Craniata</taxon>
        <taxon>Vertebrata</taxon>
        <taxon>Euteleostomi</taxon>
        <taxon>Actinopterygii</taxon>
        <taxon>Neopterygii</taxon>
        <taxon>Teleostei</taxon>
        <taxon>Ostariophysi</taxon>
        <taxon>Siluriformes</taxon>
        <taxon>Siluridae</taxon>
        <taxon>Silurus</taxon>
    </lineage>
</organism>
<sequence length="137" mass="15648">MERSLFVCTDDIAVMQHDIQRLTAEFNKLETKCEDLEARSRRDNVRIISVPEGPNSSTISSVAALLRKALSLEKERVLDRSHCTLQPVPKPGRRASDIHRGRRRFLDLCQGRHSASDLSWSQRCSTQWHFTASYAVP</sequence>
<keyword evidence="3" id="KW-1185">Reference proteome</keyword>
<name>A0A8T0B2B5_SILME</name>
<proteinExistence type="predicted"/>
<comment type="caution">
    <text evidence="2">The sequence shown here is derived from an EMBL/GenBank/DDBJ whole genome shotgun (WGS) entry which is preliminary data.</text>
</comment>
<reference evidence="2" key="1">
    <citation type="submission" date="2020-08" db="EMBL/GenBank/DDBJ databases">
        <title>Chromosome-level assembly of Southern catfish (Silurus meridionalis) provides insights into visual adaptation to the nocturnal and benthic lifestyles.</title>
        <authorList>
            <person name="Zhang Y."/>
            <person name="Wang D."/>
            <person name="Peng Z."/>
        </authorList>
    </citation>
    <scope>NUCLEOTIDE SEQUENCE</scope>
    <source>
        <strain evidence="2">SWU-2019-XX</strain>
        <tissue evidence="2">Muscle</tissue>
    </source>
</reference>
<dbReference type="EMBL" id="JABFDY010000013">
    <property type="protein sequence ID" value="KAF7699142.1"/>
    <property type="molecule type" value="Genomic_DNA"/>
</dbReference>